<reference evidence="1" key="1">
    <citation type="submission" date="2022-11" db="EMBL/GenBank/DDBJ databases">
        <title>beta-Carotene-producing bacterium, Jeongeuplla avenae sp. nov., alleviates the salt stress of Arabidopsis seedlings.</title>
        <authorList>
            <person name="Jiang L."/>
            <person name="Lee J."/>
        </authorList>
    </citation>
    <scope>NUCLEOTIDE SEQUENCE</scope>
    <source>
        <strain evidence="1">DY_R2A_6</strain>
    </source>
</reference>
<keyword evidence="2" id="KW-1185">Reference proteome</keyword>
<dbReference type="EMBL" id="CP113520">
    <property type="protein sequence ID" value="WAJ27586.1"/>
    <property type="molecule type" value="Genomic_DNA"/>
</dbReference>
<gene>
    <name evidence="1" type="ORF">OXU80_22500</name>
</gene>
<sequence>MSAPRDTTVILQALAKLIDKHVAPHGFVLLMIAPDGTAEAGSSVNYVSNRNRDDIVVAMKEIVARFEGQANQRGSA</sequence>
<proteinExistence type="predicted"/>
<evidence type="ECO:0000313" key="1">
    <source>
        <dbReference type="EMBL" id="WAJ27586.1"/>
    </source>
</evidence>
<name>A0ACD4NLP7_9HYPH</name>
<organism evidence="1 2">
    <name type="scientific">Antarcticirhabdus aurantiaca</name>
    <dbReference type="NCBI Taxonomy" id="2606717"/>
    <lineage>
        <taxon>Bacteria</taxon>
        <taxon>Pseudomonadati</taxon>
        <taxon>Pseudomonadota</taxon>
        <taxon>Alphaproteobacteria</taxon>
        <taxon>Hyphomicrobiales</taxon>
        <taxon>Aurantimonadaceae</taxon>
        <taxon>Antarcticirhabdus</taxon>
    </lineage>
</organism>
<evidence type="ECO:0000313" key="2">
    <source>
        <dbReference type="Proteomes" id="UP001163223"/>
    </source>
</evidence>
<protein>
    <submittedName>
        <fullName evidence="1">Uncharacterized protein</fullName>
    </submittedName>
</protein>
<dbReference type="Proteomes" id="UP001163223">
    <property type="component" value="Chromosome"/>
</dbReference>
<accession>A0ACD4NLP7</accession>